<proteinExistence type="predicted"/>
<organism evidence="1 2">
    <name type="scientific">Choristoneura fumiferana</name>
    <name type="common">Spruce budworm moth</name>
    <name type="synonym">Archips fumiferana</name>
    <dbReference type="NCBI Taxonomy" id="7141"/>
    <lineage>
        <taxon>Eukaryota</taxon>
        <taxon>Metazoa</taxon>
        <taxon>Ecdysozoa</taxon>
        <taxon>Arthropoda</taxon>
        <taxon>Hexapoda</taxon>
        <taxon>Insecta</taxon>
        <taxon>Pterygota</taxon>
        <taxon>Neoptera</taxon>
        <taxon>Endopterygota</taxon>
        <taxon>Lepidoptera</taxon>
        <taxon>Glossata</taxon>
        <taxon>Ditrysia</taxon>
        <taxon>Tortricoidea</taxon>
        <taxon>Tortricidae</taxon>
        <taxon>Tortricinae</taxon>
        <taxon>Choristoneura</taxon>
    </lineage>
</organism>
<dbReference type="Proteomes" id="UP001064048">
    <property type="component" value="Chromosome 25"/>
</dbReference>
<accession>A0ACC0JG65</accession>
<comment type="caution">
    <text evidence="1">The sequence shown here is derived from an EMBL/GenBank/DDBJ whole genome shotgun (WGS) entry which is preliminary data.</text>
</comment>
<evidence type="ECO:0000313" key="2">
    <source>
        <dbReference type="Proteomes" id="UP001064048"/>
    </source>
</evidence>
<evidence type="ECO:0000313" key="1">
    <source>
        <dbReference type="EMBL" id="KAI8423128.1"/>
    </source>
</evidence>
<name>A0ACC0JG65_CHOFU</name>
<keyword evidence="2" id="KW-1185">Reference proteome</keyword>
<gene>
    <name evidence="1" type="ORF">MSG28_014208</name>
</gene>
<dbReference type="EMBL" id="CM046125">
    <property type="protein sequence ID" value="KAI8423128.1"/>
    <property type="molecule type" value="Genomic_DNA"/>
</dbReference>
<sequence length="572" mass="66872">MKSGVKFTLFSHFLKRSTVKMKVFSIIILILGLFLLPHLLIETWKSYNQKVTSIKQTWNLTVPYVVVHFDLKGVPPLLSYLRSTLQTLKDRGTTALLIEYEDMFPYEGILVNLSAKNHYDKIELKRFLMSVEQIGLEIIPLVPTFGHLEFALKLKEFQHLREHPKFPDSICPSKKESQDLIREMLRQVIAFHRKVAPVKHIHVGCDEVHQIKVCEICSKQKSRKTSIILEHLKFINDVLGELSPKTRILVWDDMLRDMHLEKSDDVKLPNMESVTWEYTTNFSIRPLISALNQHQRMFGNLWVASAYKGADGSTNTVPNLENRFLNHIRWLNFIVQYGSVSIDYNFKGIILTGRARYSHMEPPCELLPVAFPSIVLNLILIQKYHNGIALCRENHTDKEYEATKERYLGYFITDDLNSALMCQHTFFDGYLPSFETLTCAFEGVDLYVLLSKYADEKYILTSRFYTDSDDTYGSKKDSRLDDFKLGYLNMEKLKDTLDFNIAMLRELTLSEAEMIESMIPYFDKYVIEEYITFKLDKLKKYFYDSIQFLTEHYTVNDWPRRYSNSNIGVMAR</sequence>
<protein>
    <submittedName>
        <fullName evidence="1">Uncharacterized protein</fullName>
    </submittedName>
</protein>
<reference evidence="1 2" key="1">
    <citation type="journal article" date="2022" name="Genome Biol. Evol.">
        <title>The Spruce Budworm Genome: Reconstructing the Evolutionary History of Antifreeze Proteins.</title>
        <authorList>
            <person name="Beliveau C."/>
            <person name="Gagne P."/>
            <person name="Picq S."/>
            <person name="Vernygora O."/>
            <person name="Keeling C.I."/>
            <person name="Pinkney K."/>
            <person name="Doucet D."/>
            <person name="Wen F."/>
            <person name="Johnston J.S."/>
            <person name="Maaroufi H."/>
            <person name="Boyle B."/>
            <person name="Laroche J."/>
            <person name="Dewar K."/>
            <person name="Juretic N."/>
            <person name="Blackburn G."/>
            <person name="Nisole A."/>
            <person name="Brunet B."/>
            <person name="Brandao M."/>
            <person name="Lumley L."/>
            <person name="Duan J."/>
            <person name="Quan G."/>
            <person name="Lucarotti C.J."/>
            <person name="Roe A.D."/>
            <person name="Sperling F.A.H."/>
            <person name="Levesque R.C."/>
            <person name="Cusson M."/>
        </authorList>
    </citation>
    <scope>NUCLEOTIDE SEQUENCE [LARGE SCALE GENOMIC DNA]</scope>
    <source>
        <strain evidence="1">Glfc:IPQL:Cfum</strain>
    </source>
</reference>